<comment type="caution">
    <text evidence="1">The sequence shown here is derived from an EMBL/GenBank/DDBJ whole genome shotgun (WGS) entry which is preliminary data.</text>
</comment>
<name>X0TAT2_9ZZZZ</name>
<accession>X0TAT2</accession>
<sequence>AEFALRLRGNYLKKTTKFDKIAFIMEQYY</sequence>
<reference evidence="1" key="1">
    <citation type="journal article" date="2014" name="Front. Microbiol.">
        <title>High frequency of phylogenetically diverse reductive dehalogenase-homologous genes in deep subseafloor sedimentary metagenomes.</title>
        <authorList>
            <person name="Kawai M."/>
            <person name="Futagami T."/>
            <person name="Toyoda A."/>
            <person name="Takaki Y."/>
            <person name="Nishi S."/>
            <person name="Hori S."/>
            <person name="Arai W."/>
            <person name="Tsubouchi T."/>
            <person name="Morono Y."/>
            <person name="Uchiyama I."/>
            <person name="Ito T."/>
            <person name="Fujiyama A."/>
            <person name="Inagaki F."/>
            <person name="Takami H."/>
        </authorList>
    </citation>
    <scope>NUCLEOTIDE SEQUENCE</scope>
    <source>
        <strain evidence="1">Expedition CK06-06</strain>
    </source>
</reference>
<protein>
    <submittedName>
        <fullName evidence="1">Uncharacterized protein</fullName>
    </submittedName>
</protein>
<feature type="non-terminal residue" evidence="1">
    <location>
        <position position="1"/>
    </location>
</feature>
<organism evidence="1">
    <name type="scientific">marine sediment metagenome</name>
    <dbReference type="NCBI Taxonomy" id="412755"/>
    <lineage>
        <taxon>unclassified sequences</taxon>
        <taxon>metagenomes</taxon>
        <taxon>ecological metagenomes</taxon>
    </lineage>
</organism>
<dbReference type="AlphaFoldDB" id="X0TAT2"/>
<dbReference type="EMBL" id="BARS01011499">
    <property type="protein sequence ID" value="GAF90613.1"/>
    <property type="molecule type" value="Genomic_DNA"/>
</dbReference>
<proteinExistence type="predicted"/>
<gene>
    <name evidence="1" type="ORF">S01H1_20896</name>
</gene>
<evidence type="ECO:0000313" key="1">
    <source>
        <dbReference type="EMBL" id="GAF90613.1"/>
    </source>
</evidence>